<keyword evidence="10" id="KW-1185">Reference proteome</keyword>
<feature type="region of interest" description="Disordered" evidence="8">
    <location>
        <begin position="1"/>
        <end position="33"/>
    </location>
</feature>
<organism evidence="9 10">
    <name type="scientific">Protaetiibacter larvae</name>
    <dbReference type="NCBI Taxonomy" id="2592654"/>
    <lineage>
        <taxon>Bacteria</taxon>
        <taxon>Bacillati</taxon>
        <taxon>Actinomycetota</taxon>
        <taxon>Actinomycetes</taxon>
        <taxon>Micrococcales</taxon>
        <taxon>Microbacteriaceae</taxon>
        <taxon>Protaetiibacter</taxon>
    </lineage>
</organism>
<dbReference type="PROSITE" id="PS01311">
    <property type="entry name" value="LGT"/>
    <property type="match status" value="1"/>
</dbReference>
<dbReference type="InterPro" id="IPR001640">
    <property type="entry name" value="Lgt"/>
</dbReference>
<dbReference type="OrthoDB" id="871140at2"/>
<keyword evidence="2 7" id="KW-1003">Cell membrane</keyword>
<comment type="similarity">
    <text evidence="1 7">Belongs to the Lgt family.</text>
</comment>
<dbReference type="Proteomes" id="UP000322159">
    <property type="component" value="Chromosome"/>
</dbReference>
<comment type="catalytic activity">
    <reaction evidence="7">
        <text>L-cysteinyl-[prolipoprotein] + a 1,2-diacyl-sn-glycero-3-phospho-(1'-sn-glycerol) = an S-1,2-diacyl-sn-glyceryl-L-cysteinyl-[prolipoprotein] + sn-glycerol 1-phosphate + H(+)</text>
        <dbReference type="Rhea" id="RHEA:56712"/>
        <dbReference type="Rhea" id="RHEA-COMP:14679"/>
        <dbReference type="Rhea" id="RHEA-COMP:14680"/>
        <dbReference type="ChEBI" id="CHEBI:15378"/>
        <dbReference type="ChEBI" id="CHEBI:29950"/>
        <dbReference type="ChEBI" id="CHEBI:57685"/>
        <dbReference type="ChEBI" id="CHEBI:64716"/>
        <dbReference type="ChEBI" id="CHEBI:140658"/>
        <dbReference type="EC" id="2.5.1.145"/>
    </reaction>
</comment>
<feature type="transmembrane region" description="Helical" evidence="7">
    <location>
        <begin position="285"/>
        <end position="302"/>
    </location>
</feature>
<dbReference type="EC" id="2.5.1.145" evidence="7"/>
<evidence type="ECO:0000313" key="9">
    <source>
        <dbReference type="EMBL" id="QEO10100.1"/>
    </source>
</evidence>
<evidence type="ECO:0000313" key="10">
    <source>
        <dbReference type="Proteomes" id="UP000322159"/>
    </source>
</evidence>
<feature type="compositionally biased region" description="Acidic residues" evidence="8">
    <location>
        <begin position="366"/>
        <end position="383"/>
    </location>
</feature>
<dbReference type="AlphaFoldDB" id="A0A5C1Y8W7"/>
<dbReference type="GO" id="GO:0042158">
    <property type="term" value="P:lipoprotein biosynthetic process"/>
    <property type="evidence" value="ECO:0007669"/>
    <property type="project" value="UniProtKB-UniRule"/>
</dbReference>
<dbReference type="NCBIfam" id="TIGR00544">
    <property type="entry name" value="lgt"/>
    <property type="match status" value="1"/>
</dbReference>
<dbReference type="UniPathway" id="UPA00664"/>
<name>A0A5C1Y8W7_9MICO</name>
<feature type="transmembrane region" description="Helical" evidence="7">
    <location>
        <begin position="108"/>
        <end position="128"/>
    </location>
</feature>
<comment type="pathway">
    <text evidence="7">Protein modification; lipoprotein biosynthesis (diacylglyceryl transfer).</text>
</comment>
<dbReference type="Pfam" id="PF01790">
    <property type="entry name" value="LGT"/>
    <property type="match status" value="1"/>
</dbReference>
<feature type="transmembrane region" description="Helical" evidence="7">
    <location>
        <begin position="74"/>
        <end position="96"/>
    </location>
</feature>
<evidence type="ECO:0000256" key="2">
    <source>
        <dbReference type="ARBA" id="ARBA00022475"/>
    </source>
</evidence>
<dbReference type="PANTHER" id="PTHR30589">
    <property type="entry name" value="PROLIPOPROTEIN DIACYLGLYCERYL TRANSFERASE"/>
    <property type="match status" value="1"/>
</dbReference>
<sequence>MPTAPSWAPHSSPPSPRAASQAPRARPPLSPRESSIQIVSVPFSIPSPPPEWKQLHLPIGEWLHGILPFVPEDWAIRITTYAIVIIIGIFSAVVIANRRLTQRGGEPWVIVDVGIWAVVLGIVGARFYHVITHLDDFFGPGHPDPWNIFAEGNVWAIWQGGGAIFGALIFGALGVVIGCRITGLRFWTVADAIAPGLLIAQAFGRLGNWFNQELFGLPTDLPWGLVIDRPNPAIPDGIPDDVLFHPTFLYELLWNLAGFVFILLIENRVRRVSGKVLPAFERRDFWQWGKVLGLYFIWYGIGRTWFESIRLDPSETFLGIRSNVWAALGTIVLGLVIIIVQSRRHPGLEPDPYLPGRRPVPAAALDSEDTYSDSDEPGDDAAEVTEVAATSGSTRAS</sequence>
<dbReference type="GO" id="GO:0005886">
    <property type="term" value="C:plasma membrane"/>
    <property type="evidence" value="ECO:0007669"/>
    <property type="project" value="UniProtKB-SubCell"/>
</dbReference>
<accession>A0A5C1Y8W7</accession>
<evidence type="ECO:0000256" key="8">
    <source>
        <dbReference type="SAM" id="MobiDB-lite"/>
    </source>
</evidence>
<evidence type="ECO:0000256" key="1">
    <source>
        <dbReference type="ARBA" id="ARBA00007150"/>
    </source>
</evidence>
<evidence type="ECO:0000256" key="7">
    <source>
        <dbReference type="HAMAP-Rule" id="MF_01147"/>
    </source>
</evidence>
<evidence type="ECO:0000256" key="6">
    <source>
        <dbReference type="ARBA" id="ARBA00023136"/>
    </source>
</evidence>
<dbReference type="EMBL" id="CP043504">
    <property type="protein sequence ID" value="QEO10100.1"/>
    <property type="molecule type" value="Genomic_DNA"/>
</dbReference>
<keyword evidence="3 7" id="KW-0808">Transferase</keyword>
<feature type="transmembrane region" description="Helical" evidence="7">
    <location>
        <begin position="248"/>
        <end position="265"/>
    </location>
</feature>
<comment type="function">
    <text evidence="7">Catalyzes the transfer of the diacylglyceryl group from phosphatidylglycerol to the sulfhydryl group of the N-terminal cysteine of a prolipoprotein, the first step in the formation of mature lipoproteins.</text>
</comment>
<gene>
    <name evidence="7" type="primary">lgt</name>
    <name evidence="9" type="ORF">FLP23_08825</name>
</gene>
<feature type="binding site" evidence="7">
    <location>
        <position position="205"/>
    </location>
    <ligand>
        <name>a 1,2-diacyl-sn-glycero-3-phospho-(1'-sn-glycerol)</name>
        <dbReference type="ChEBI" id="CHEBI:64716"/>
    </ligand>
</feature>
<dbReference type="GO" id="GO:0008961">
    <property type="term" value="F:phosphatidylglycerol-prolipoprotein diacylglyceryl transferase activity"/>
    <property type="evidence" value="ECO:0007669"/>
    <property type="project" value="UniProtKB-UniRule"/>
</dbReference>
<evidence type="ECO:0000256" key="5">
    <source>
        <dbReference type="ARBA" id="ARBA00022989"/>
    </source>
</evidence>
<feature type="transmembrane region" description="Helical" evidence="7">
    <location>
        <begin position="322"/>
        <end position="340"/>
    </location>
</feature>
<feature type="region of interest" description="Disordered" evidence="8">
    <location>
        <begin position="350"/>
        <end position="397"/>
    </location>
</feature>
<dbReference type="PANTHER" id="PTHR30589:SF0">
    <property type="entry name" value="PHOSPHATIDYLGLYCEROL--PROLIPOPROTEIN DIACYLGLYCERYL TRANSFERASE"/>
    <property type="match status" value="1"/>
</dbReference>
<keyword evidence="4 7" id="KW-0812">Transmembrane</keyword>
<evidence type="ECO:0000256" key="4">
    <source>
        <dbReference type="ARBA" id="ARBA00022692"/>
    </source>
</evidence>
<dbReference type="KEGG" id="lyk:FLP23_08825"/>
<feature type="compositionally biased region" description="Polar residues" evidence="8">
    <location>
        <begin position="388"/>
        <end position="397"/>
    </location>
</feature>
<keyword evidence="9" id="KW-0449">Lipoprotein</keyword>
<dbReference type="HAMAP" id="MF_01147">
    <property type="entry name" value="Lgt"/>
    <property type="match status" value="1"/>
</dbReference>
<protein>
    <recommendedName>
        <fullName evidence="7">Phosphatidylglycerol--prolipoprotein diacylglyceryl transferase</fullName>
        <ecNumber evidence="7">2.5.1.145</ecNumber>
    </recommendedName>
</protein>
<keyword evidence="5 7" id="KW-1133">Transmembrane helix</keyword>
<feature type="compositionally biased region" description="Low complexity" evidence="8">
    <location>
        <begin position="1"/>
        <end position="10"/>
    </location>
</feature>
<proteinExistence type="inferred from homology"/>
<comment type="subcellular location">
    <subcellularLocation>
        <location evidence="7">Cell membrane</location>
        <topology evidence="7">Multi-pass membrane protein</topology>
    </subcellularLocation>
</comment>
<keyword evidence="6 7" id="KW-0472">Membrane</keyword>
<reference evidence="9 10" key="1">
    <citation type="submission" date="2019-09" db="EMBL/GenBank/DDBJ databases">
        <title>Genome sequencing of strain KACC 19322.</title>
        <authorList>
            <person name="Heo J."/>
            <person name="Kim S.-J."/>
            <person name="Kim J.-S."/>
            <person name="Hong S.-B."/>
            <person name="Kwon S.-W."/>
        </authorList>
    </citation>
    <scope>NUCLEOTIDE SEQUENCE [LARGE SCALE GENOMIC DNA]</scope>
    <source>
        <strain evidence="9 10">KACC 19322</strain>
    </source>
</reference>
<evidence type="ECO:0000256" key="3">
    <source>
        <dbReference type="ARBA" id="ARBA00022679"/>
    </source>
</evidence>
<keyword evidence="9" id="KW-0328">Glycosyltransferase</keyword>
<feature type="transmembrane region" description="Helical" evidence="7">
    <location>
        <begin position="184"/>
        <end position="204"/>
    </location>
</feature>
<feature type="transmembrane region" description="Helical" evidence="7">
    <location>
        <begin position="155"/>
        <end position="177"/>
    </location>
</feature>